<evidence type="ECO:0000313" key="8">
    <source>
        <dbReference type="Proteomes" id="UP000240883"/>
    </source>
</evidence>
<feature type="transmembrane region" description="Helical" evidence="5">
    <location>
        <begin position="206"/>
        <end position="225"/>
    </location>
</feature>
<keyword evidence="3 5" id="KW-1133">Transmembrane helix</keyword>
<protein>
    <submittedName>
        <fullName evidence="7">MFS general substrate transporter</fullName>
    </submittedName>
</protein>
<dbReference type="InterPro" id="IPR036259">
    <property type="entry name" value="MFS_trans_sf"/>
</dbReference>
<feature type="transmembrane region" description="Helical" evidence="5">
    <location>
        <begin position="69"/>
        <end position="89"/>
    </location>
</feature>
<comment type="subcellular location">
    <subcellularLocation>
        <location evidence="1">Membrane</location>
        <topology evidence="1">Multi-pass membrane protein</topology>
    </subcellularLocation>
</comment>
<dbReference type="SUPFAM" id="SSF103473">
    <property type="entry name" value="MFS general substrate transporter"/>
    <property type="match status" value="1"/>
</dbReference>
<dbReference type="PANTHER" id="PTHR23501:SF199">
    <property type="entry name" value="MFS EFFLUX TRANSPORTER INPD-RELATED"/>
    <property type="match status" value="1"/>
</dbReference>
<dbReference type="FunFam" id="1.20.1250.20:FF:000196">
    <property type="entry name" value="MFS toxin efflux pump (AflT)"/>
    <property type="match status" value="1"/>
</dbReference>
<feature type="transmembrane region" description="Helical" evidence="5">
    <location>
        <begin position="311"/>
        <end position="330"/>
    </location>
</feature>
<evidence type="ECO:0000256" key="5">
    <source>
        <dbReference type="SAM" id="Phobius"/>
    </source>
</evidence>
<evidence type="ECO:0000256" key="1">
    <source>
        <dbReference type="ARBA" id="ARBA00004141"/>
    </source>
</evidence>
<dbReference type="Pfam" id="PF07690">
    <property type="entry name" value="MFS_1"/>
    <property type="match status" value="1"/>
</dbReference>
<dbReference type="InterPro" id="IPR011701">
    <property type="entry name" value="MFS"/>
</dbReference>
<name>A0A2T2NBH0_CORCC</name>
<organism evidence="7 8">
    <name type="scientific">Corynespora cassiicola Philippines</name>
    <dbReference type="NCBI Taxonomy" id="1448308"/>
    <lineage>
        <taxon>Eukaryota</taxon>
        <taxon>Fungi</taxon>
        <taxon>Dikarya</taxon>
        <taxon>Ascomycota</taxon>
        <taxon>Pezizomycotina</taxon>
        <taxon>Dothideomycetes</taxon>
        <taxon>Pleosporomycetidae</taxon>
        <taxon>Pleosporales</taxon>
        <taxon>Corynesporascaceae</taxon>
        <taxon>Corynespora</taxon>
    </lineage>
</organism>
<feature type="domain" description="Major facilitator superfamily (MFS) profile" evidence="6">
    <location>
        <begin position="1"/>
        <end position="470"/>
    </location>
</feature>
<gene>
    <name evidence="7" type="ORF">BS50DRAFT_559750</name>
</gene>
<feature type="transmembrane region" description="Helical" evidence="5">
    <location>
        <begin position="134"/>
        <end position="154"/>
    </location>
</feature>
<dbReference type="OrthoDB" id="10021397at2759"/>
<feature type="transmembrane region" description="Helical" evidence="5">
    <location>
        <begin position="245"/>
        <end position="266"/>
    </location>
</feature>
<feature type="transmembrane region" description="Helical" evidence="5">
    <location>
        <begin position="374"/>
        <end position="396"/>
    </location>
</feature>
<proteinExistence type="predicted"/>
<dbReference type="Proteomes" id="UP000240883">
    <property type="component" value="Unassembled WGS sequence"/>
</dbReference>
<dbReference type="GO" id="GO:0005886">
    <property type="term" value="C:plasma membrane"/>
    <property type="evidence" value="ECO:0007669"/>
    <property type="project" value="TreeGrafter"/>
</dbReference>
<dbReference type="Gene3D" id="1.20.1250.20">
    <property type="entry name" value="MFS general substrate transporter like domains"/>
    <property type="match status" value="1"/>
</dbReference>
<keyword evidence="8" id="KW-1185">Reference proteome</keyword>
<dbReference type="PROSITE" id="PS50850">
    <property type="entry name" value="MFS"/>
    <property type="match status" value="1"/>
</dbReference>
<dbReference type="EMBL" id="KZ678141">
    <property type="protein sequence ID" value="PSN62388.1"/>
    <property type="molecule type" value="Genomic_DNA"/>
</dbReference>
<keyword evidence="2 5" id="KW-0812">Transmembrane</keyword>
<accession>A0A2T2NBH0</accession>
<evidence type="ECO:0000256" key="3">
    <source>
        <dbReference type="ARBA" id="ARBA00022989"/>
    </source>
</evidence>
<evidence type="ECO:0000259" key="6">
    <source>
        <dbReference type="PROSITE" id="PS50850"/>
    </source>
</evidence>
<dbReference type="InterPro" id="IPR020846">
    <property type="entry name" value="MFS_dom"/>
</dbReference>
<dbReference type="Gene3D" id="1.20.1720.10">
    <property type="entry name" value="Multidrug resistance protein D"/>
    <property type="match status" value="1"/>
</dbReference>
<evidence type="ECO:0000256" key="4">
    <source>
        <dbReference type="ARBA" id="ARBA00023136"/>
    </source>
</evidence>
<dbReference type="AlphaFoldDB" id="A0A2T2NBH0"/>
<feature type="transmembrane region" description="Helical" evidence="5">
    <location>
        <begin position="175"/>
        <end position="194"/>
    </location>
</feature>
<dbReference type="CDD" id="cd17502">
    <property type="entry name" value="MFS_Azr1_MDR_like"/>
    <property type="match status" value="1"/>
</dbReference>
<feature type="transmembrane region" description="Helical" evidence="5">
    <location>
        <begin position="286"/>
        <end position="304"/>
    </location>
</feature>
<reference evidence="7 8" key="1">
    <citation type="journal article" date="2018" name="Front. Microbiol.">
        <title>Genome-Wide Analysis of Corynespora cassiicola Leaf Fall Disease Putative Effectors.</title>
        <authorList>
            <person name="Lopez D."/>
            <person name="Ribeiro S."/>
            <person name="Label P."/>
            <person name="Fumanal B."/>
            <person name="Venisse J.S."/>
            <person name="Kohler A."/>
            <person name="de Oliveira R.R."/>
            <person name="Labutti K."/>
            <person name="Lipzen A."/>
            <person name="Lail K."/>
            <person name="Bauer D."/>
            <person name="Ohm R.A."/>
            <person name="Barry K.W."/>
            <person name="Spatafora J."/>
            <person name="Grigoriev I.V."/>
            <person name="Martin F.M."/>
            <person name="Pujade-Renaud V."/>
        </authorList>
    </citation>
    <scope>NUCLEOTIDE SEQUENCE [LARGE SCALE GENOMIC DNA]</scope>
    <source>
        <strain evidence="7 8">Philippines</strain>
    </source>
</reference>
<dbReference type="GO" id="GO:0022857">
    <property type="term" value="F:transmembrane transporter activity"/>
    <property type="evidence" value="ECO:0007669"/>
    <property type="project" value="InterPro"/>
</dbReference>
<keyword evidence="4 5" id="KW-0472">Membrane</keyword>
<feature type="transmembrane region" description="Helical" evidence="5">
    <location>
        <begin position="44"/>
        <end position="63"/>
    </location>
</feature>
<feature type="transmembrane region" description="Helical" evidence="5">
    <location>
        <begin position="101"/>
        <end position="122"/>
    </location>
</feature>
<evidence type="ECO:0000256" key="2">
    <source>
        <dbReference type="ARBA" id="ARBA00022692"/>
    </source>
</evidence>
<sequence length="502" mass="53421">MISMPKCSHTNDELSWYGSGYLLTTCAFQLSYGKLYNLFPIKWVFLTALAIFEIGSVVCGASPSSVGLIMGRVVAGIGTGGLFSGATLIIANSIPLNERPIYNGILGGMYAIASVAGPLMGGAFTEFVTWRLCFYINLPLGLITAIAVLTLVPRQSVAQENHRVDLPFRQKLKELDLIGLVILVPAIVCILLAIQWGGAEYNWKNARIVVLFTLGGLLLLSFIVVQRWQGDQATVPPSVIGSRTVWASSIFSFLLFGSFLAVSYYLPIWFQAIKGDSATQSGINNLPSILGTTVFSVIAGGVVFSIGYYTWACILASILAAIGAGLLSTFEVDTDSATWIGYQVIYGAGCGLGLQQPLIAVQTALPPDQIAEGAAVIIFMQTFGGAIFIAVAQNVFNNKLIQNVIDRGVPIAPAALLSQGATQLSSLVDPQYLPLLQEAYNNSITQSFYVAVASAGLSLFGSALIPWLSVKKGPQSANTPIESPALDFAGVKGSEVEQKHKD</sequence>
<evidence type="ECO:0000313" key="7">
    <source>
        <dbReference type="EMBL" id="PSN62388.1"/>
    </source>
</evidence>
<feature type="transmembrane region" description="Helical" evidence="5">
    <location>
        <begin position="448"/>
        <end position="468"/>
    </location>
</feature>
<dbReference type="PANTHER" id="PTHR23501">
    <property type="entry name" value="MAJOR FACILITATOR SUPERFAMILY"/>
    <property type="match status" value="1"/>
</dbReference>